<protein>
    <recommendedName>
        <fullName evidence="7">Cilia- and flagella-associated protein 45</fullName>
    </recommendedName>
</protein>
<feature type="domain" description="Trichohyalin-plectin-homology" evidence="9">
    <location>
        <begin position="2"/>
        <end position="108"/>
    </location>
</feature>
<evidence type="ECO:0000256" key="8">
    <source>
        <dbReference type="SAM" id="Coils"/>
    </source>
</evidence>
<comment type="caution">
    <text evidence="10">The sequence shown here is derived from an EMBL/GenBank/DDBJ whole genome shotgun (WGS) entry which is preliminary data.</text>
</comment>
<evidence type="ECO:0000256" key="1">
    <source>
        <dbReference type="ARBA" id="ARBA00004230"/>
    </source>
</evidence>
<keyword evidence="11" id="KW-1185">Reference proteome</keyword>
<dbReference type="InterPro" id="IPR033253">
    <property type="entry name" value="CFAP45"/>
</dbReference>
<evidence type="ECO:0000259" key="9">
    <source>
        <dbReference type="Pfam" id="PF13868"/>
    </source>
</evidence>
<evidence type="ECO:0000313" key="11">
    <source>
        <dbReference type="Proteomes" id="UP000784294"/>
    </source>
</evidence>
<name>A0A448XNR3_9PLAT</name>
<proteinExistence type="inferred from homology"/>
<feature type="coiled-coil region" evidence="8">
    <location>
        <begin position="11"/>
        <end position="54"/>
    </location>
</feature>
<comment type="subcellular location">
    <subcellularLocation>
        <location evidence="1">Cell projection</location>
        <location evidence="1">Cilium</location>
        <location evidence="1">Flagellum</location>
    </subcellularLocation>
</comment>
<dbReference type="EMBL" id="CAAALY010268122">
    <property type="protein sequence ID" value="VEL41154.1"/>
    <property type="molecule type" value="Genomic_DNA"/>
</dbReference>
<dbReference type="AlphaFoldDB" id="A0A448XNR3"/>
<keyword evidence="4" id="KW-0969">Cilium</keyword>
<gene>
    <name evidence="10" type="ORF">PXEA_LOCUS34594</name>
</gene>
<accession>A0A448XNR3</accession>
<dbReference type="GO" id="GO:0031514">
    <property type="term" value="C:motile cilium"/>
    <property type="evidence" value="ECO:0007669"/>
    <property type="project" value="UniProtKB-SubCell"/>
</dbReference>
<evidence type="ECO:0000256" key="3">
    <source>
        <dbReference type="ARBA" id="ARBA00023054"/>
    </source>
</evidence>
<evidence type="ECO:0000256" key="7">
    <source>
        <dbReference type="ARBA" id="ARBA00034142"/>
    </source>
</evidence>
<evidence type="ECO:0000256" key="4">
    <source>
        <dbReference type="ARBA" id="ARBA00023069"/>
    </source>
</evidence>
<dbReference type="PANTHER" id="PTHR15504">
    <property type="entry name" value="NASOPHARYNGEAL EPITHELIUM SPECIFIC PROTEIN 1"/>
    <property type="match status" value="1"/>
</dbReference>
<evidence type="ECO:0000256" key="5">
    <source>
        <dbReference type="ARBA" id="ARBA00023273"/>
    </source>
</evidence>
<dbReference type="InterPro" id="IPR043597">
    <property type="entry name" value="TPH_dom"/>
</dbReference>
<dbReference type="Pfam" id="PF13868">
    <property type="entry name" value="TPH"/>
    <property type="match status" value="1"/>
</dbReference>
<reference evidence="10" key="1">
    <citation type="submission" date="2018-11" db="EMBL/GenBank/DDBJ databases">
        <authorList>
            <consortium name="Pathogen Informatics"/>
        </authorList>
    </citation>
    <scope>NUCLEOTIDE SEQUENCE</scope>
</reference>
<evidence type="ECO:0000256" key="6">
    <source>
        <dbReference type="ARBA" id="ARBA00034116"/>
    </source>
</evidence>
<comment type="similarity">
    <text evidence="6">Belongs to the CFAP45 family.</text>
</comment>
<dbReference type="OrthoDB" id="1902038at2759"/>
<sequence>MKREAAYEEEQARIRSEKEKEVARLRSLQERARDEAAERDALRAKRAAEAAERDWRRQEMVLKMRESEVEAELKLAREAQAVEKQRLVAVQAARDRAEFERILRQASHFDSLKLFLVYK</sequence>
<evidence type="ECO:0000313" key="10">
    <source>
        <dbReference type="EMBL" id="VEL41154.1"/>
    </source>
</evidence>
<evidence type="ECO:0000256" key="2">
    <source>
        <dbReference type="ARBA" id="ARBA00022846"/>
    </source>
</evidence>
<keyword evidence="5" id="KW-0966">Cell projection</keyword>
<keyword evidence="2" id="KW-0282">Flagellum</keyword>
<dbReference type="PANTHER" id="PTHR15504:SF0">
    <property type="entry name" value="CILIA- AND FLAGELLA-ASSOCIATED PROTEIN 45"/>
    <property type="match status" value="1"/>
</dbReference>
<keyword evidence="3 8" id="KW-0175">Coiled coil</keyword>
<organism evidence="10 11">
    <name type="scientific">Protopolystoma xenopodis</name>
    <dbReference type="NCBI Taxonomy" id="117903"/>
    <lineage>
        <taxon>Eukaryota</taxon>
        <taxon>Metazoa</taxon>
        <taxon>Spiralia</taxon>
        <taxon>Lophotrochozoa</taxon>
        <taxon>Platyhelminthes</taxon>
        <taxon>Monogenea</taxon>
        <taxon>Polyopisthocotylea</taxon>
        <taxon>Polystomatidea</taxon>
        <taxon>Polystomatidae</taxon>
        <taxon>Protopolystoma</taxon>
    </lineage>
</organism>
<dbReference type="Proteomes" id="UP000784294">
    <property type="component" value="Unassembled WGS sequence"/>
</dbReference>